<dbReference type="InterPro" id="IPR011990">
    <property type="entry name" value="TPR-like_helical_dom_sf"/>
</dbReference>
<dbReference type="Gene3D" id="1.25.40.10">
    <property type="entry name" value="Tetratricopeptide repeat domain"/>
    <property type="match status" value="2"/>
</dbReference>
<evidence type="ECO:0000313" key="2">
    <source>
        <dbReference type="EMBL" id="MCW6535630.1"/>
    </source>
</evidence>
<gene>
    <name evidence="2" type="ORF">NEE01_12660</name>
</gene>
<feature type="repeat" description="TPR" evidence="1">
    <location>
        <begin position="442"/>
        <end position="475"/>
    </location>
</feature>
<reference evidence="2" key="1">
    <citation type="submission" date="2022-06" db="EMBL/GenBank/DDBJ databases">
        <title>Sphingomonas sp. nov. isolated from rhizosphere soil of tomato.</title>
        <authorList>
            <person name="Dong H."/>
            <person name="Gao R."/>
        </authorList>
    </citation>
    <scope>NUCLEOTIDE SEQUENCE</scope>
    <source>
        <strain evidence="2">MMSM24</strain>
    </source>
</reference>
<accession>A0AA41Z8T8</accession>
<dbReference type="EMBL" id="JANFAV010000008">
    <property type="protein sequence ID" value="MCW6535630.1"/>
    <property type="molecule type" value="Genomic_DNA"/>
</dbReference>
<comment type="caution">
    <text evidence="2">The sequence shown here is derived from an EMBL/GenBank/DDBJ whole genome shotgun (WGS) entry which is preliminary data.</text>
</comment>
<dbReference type="Proteomes" id="UP001165565">
    <property type="component" value="Unassembled WGS sequence"/>
</dbReference>
<keyword evidence="1" id="KW-0802">TPR repeat</keyword>
<dbReference type="Pfam" id="PF14559">
    <property type="entry name" value="TPR_19"/>
    <property type="match status" value="1"/>
</dbReference>
<proteinExistence type="predicted"/>
<name>A0AA41Z8T8_9SPHN</name>
<protein>
    <submittedName>
        <fullName evidence="2">Tetratricopeptide repeat protein</fullName>
    </submittedName>
</protein>
<evidence type="ECO:0000256" key="1">
    <source>
        <dbReference type="PROSITE-ProRule" id="PRU00339"/>
    </source>
</evidence>
<dbReference type="PROSITE" id="PS50005">
    <property type="entry name" value="TPR"/>
    <property type="match status" value="1"/>
</dbReference>
<evidence type="ECO:0000313" key="3">
    <source>
        <dbReference type="Proteomes" id="UP001165565"/>
    </source>
</evidence>
<dbReference type="Pfam" id="PF13432">
    <property type="entry name" value="TPR_16"/>
    <property type="match status" value="2"/>
</dbReference>
<organism evidence="2 3">
    <name type="scientific">Sphingomonas lycopersici</name>
    <dbReference type="NCBI Taxonomy" id="2951807"/>
    <lineage>
        <taxon>Bacteria</taxon>
        <taxon>Pseudomonadati</taxon>
        <taxon>Pseudomonadota</taxon>
        <taxon>Alphaproteobacteria</taxon>
        <taxon>Sphingomonadales</taxon>
        <taxon>Sphingomonadaceae</taxon>
        <taxon>Sphingomonas</taxon>
    </lineage>
</organism>
<dbReference type="InterPro" id="IPR019734">
    <property type="entry name" value="TPR_rpt"/>
</dbReference>
<dbReference type="SUPFAM" id="SSF48452">
    <property type="entry name" value="TPR-like"/>
    <property type="match status" value="2"/>
</dbReference>
<dbReference type="AlphaFoldDB" id="A0AA41Z8T8"/>
<sequence>MGIAAATPALAVSRTAESGLLAYLAARADDADGDGSEAVRRYAAALADTPGNSEVALHAYREALVVGDDRLLDRAIATLAAQGAAPPDAALVSLGAAARARDLAAANAAIDRLAGGQLVILAAPLRAWAMQERGGDALDVLAQRPRDSVARRLDEESRALLLIARGRYDDGVAALRAVLGNDQAAIDLRIAAARLLRGAGQDERARAMLGGPASPLAALYDRLPAAKPSLAFGAAVLFVRLADDLAAGDPGPMSIALSRAALRAEPGNDRARLLLADALSRLDRTDRALAVLDGVDKAGVYAATANAARIAILAGVERYDDAIAIAAPLAQPQDAPDVALATLGDLLLAANRPKEAAPVYRRLLDRPTATVRWEPWLQYAASLDGGGDWPAARTALLRAQSIAPDEPAVLNYLGYGDVTHGGDVPKALALLERASALRPTDAAITDSLGWAWYRTGNVAKALPLLERAAQASPDNAEIGEHLGDAYWAAGRRYEARYAWRAAQVVADAKDRDRLATKIAEGL</sequence>
<keyword evidence="3" id="KW-1185">Reference proteome</keyword>